<dbReference type="PANTHER" id="PTHR10920:SF13">
    <property type="entry name" value="PRE-RRNA 2'-O-RIBOSE RNA METHYLTRANSFERASE FTSJ3"/>
    <property type="match status" value="1"/>
</dbReference>
<dbReference type="HAMAP" id="MF_01547">
    <property type="entry name" value="RNA_methyltr_E"/>
    <property type="match status" value="1"/>
</dbReference>
<evidence type="ECO:0000259" key="10">
    <source>
        <dbReference type="Pfam" id="PF01728"/>
    </source>
</evidence>
<keyword evidence="8" id="KW-0175">Coiled coil</keyword>
<evidence type="ECO:0000256" key="6">
    <source>
        <dbReference type="ARBA" id="ARBA00022691"/>
    </source>
</evidence>
<keyword evidence="3 8" id="KW-0698">rRNA processing</keyword>
<evidence type="ECO:0000256" key="5">
    <source>
        <dbReference type="ARBA" id="ARBA00022679"/>
    </source>
</evidence>
<comment type="caution">
    <text evidence="13">The sequence shown here is derived from an EMBL/GenBank/DDBJ whole genome shotgun (WGS) entry which is preliminary data.</text>
</comment>
<comment type="function">
    <text evidence="8">Probable methyltransferase involved in the maturation of rRNA and in the biogenesis of ribosomal subunits.</text>
</comment>
<feature type="region of interest" description="Disordered" evidence="9">
    <location>
        <begin position="417"/>
        <end position="499"/>
    </location>
</feature>
<feature type="domain" description="Ribosomal RNA methyltransferase FtsJ" evidence="10">
    <location>
        <begin position="24"/>
        <end position="200"/>
    </location>
</feature>
<feature type="compositionally biased region" description="Acidic residues" evidence="9">
    <location>
        <begin position="431"/>
        <end position="449"/>
    </location>
</feature>
<feature type="region of interest" description="Disordered" evidence="9">
    <location>
        <begin position="749"/>
        <end position="794"/>
    </location>
</feature>
<feature type="region of interest" description="Disordered" evidence="9">
    <location>
        <begin position="532"/>
        <end position="613"/>
    </location>
</feature>
<dbReference type="Gene3D" id="3.40.50.150">
    <property type="entry name" value="Vaccinia Virus protein VP39"/>
    <property type="match status" value="1"/>
</dbReference>
<dbReference type="InterPro" id="IPR050082">
    <property type="entry name" value="RNA_methyltr_RlmE"/>
</dbReference>
<evidence type="ECO:0000313" key="14">
    <source>
        <dbReference type="Proteomes" id="UP000275408"/>
    </source>
</evidence>
<dbReference type="GO" id="GO:0005730">
    <property type="term" value="C:nucleolus"/>
    <property type="evidence" value="ECO:0007669"/>
    <property type="project" value="UniProtKB-SubCell"/>
</dbReference>
<feature type="compositionally biased region" description="Basic residues" evidence="9">
    <location>
        <begin position="785"/>
        <end position="794"/>
    </location>
</feature>
<feature type="domain" description="DUF3381" evidence="12">
    <location>
        <begin position="234"/>
        <end position="379"/>
    </location>
</feature>
<feature type="compositionally biased region" description="Acidic residues" evidence="9">
    <location>
        <begin position="571"/>
        <end position="588"/>
    </location>
</feature>
<accession>A0A3M6TAW4</accession>
<dbReference type="Pfam" id="PF11861">
    <property type="entry name" value="DUF3381"/>
    <property type="match status" value="1"/>
</dbReference>
<keyword evidence="4 8" id="KW-0489">Methyltransferase</keyword>
<dbReference type="AlphaFoldDB" id="A0A3M6TAW4"/>
<dbReference type="FunFam" id="3.40.50.150:FF:000004">
    <property type="entry name" value="AdoMet-dependent rRNA methyltransferase SPB1"/>
    <property type="match status" value="1"/>
</dbReference>
<dbReference type="GO" id="GO:0030687">
    <property type="term" value="C:preribosome, large subunit precursor"/>
    <property type="evidence" value="ECO:0007669"/>
    <property type="project" value="TreeGrafter"/>
</dbReference>
<dbReference type="STRING" id="46731.A0A3M6TAW4"/>
<feature type="binding site" evidence="8">
    <location>
        <position position="56"/>
    </location>
    <ligand>
        <name>S-adenosyl-L-methionine</name>
        <dbReference type="ChEBI" id="CHEBI:59789"/>
    </ligand>
</feature>
<feature type="region of interest" description="Disordered" evidence="9">
    <location>
        <begin position="323"/>
        <end position="343"/>
    </location>
</feature>
<feature type="binding site" evidence="8">
    <location>
        <position position="92"/>
    </location>
    <ligand>
        <name>S-adenosyl-L-methionine</name>
        <dbReference type="ChEBI" id="CHEBI:59789"/>
    </ligand>
</feature>
<evidence type="ECO:0000256" key="4">
    <source>
        <dbReference type="ARBA" id="ARBA00022603"/>
    </source>
</evidence>
<feature type="active site" description="Proton acceptor" evidence="8">
    <location>
        <position position="157"/>
    </location>
</feature>
<dbReference type="InterPro" id="IPR029063">
    <property type="entry name" value="SAM-dependent_MTases_sf"/>
</dbReference>
<comment type="catalytic activity">
    <reaction evidence="8">
        <text>a ribonucleotide in rRNA + S-adenosyl-L-methionine = a 2'-O-methylribonucleotide in rRNA + S-adenosyl-L-homocysteine + H(+)</text>
        <dbReference type="Rhea" id="RHEA:48628"/>
        <dbReference type="Rhea" id="RHEA-COMP:12164"/>
        <dbReference type="Rhea" id="RHEA-COMP:12165"/>
        <dbReference type="ChEBI" id="CHEBI:15378"/>
        <dbReference type="ChEBI" id="CHEBI:57856"/>
        <dbReference type="ChEBI" id="CHEBI:59789"/>
        <dbReference type="ChEBI" id="CHEBI:90675"/>
        <dbReference type="ChEBI" id="CHEBI:90676"/>
    </reaction>
</comment>
<comment type="similarity">
    <text evidence="8">Belongs to the class I-like SAM-binding methyltransferase superfamily. RNA methyltransferase RlmE family. SPB1 subfamily.</text>
</comment>
<evidence type="ECO:0000256" key="9">
    <source>
        <dbReference type="SAM" id="MobiDB-lite"/>
    </source>
</evidence>
<dbReference type="InterPro" id="IPR002877">
    <property type="entry name" value="RNA_MeTrfase_FtsJ_dom"/>
</dbReference>
<dbReference type="Pfam" id="PF01728">
    <property type="entry name" value="FtsJ"/>
    <property type="match status" value="1"/>
</dbReference>
<dbReference type="SUPFAM" id="SSF53335">
    <property type="entry name" value="S-adenosyl-L-methionine-dependent methyltransferases"/>
    <property type="match status" value="1"/>
</dbReference>
<dbReference type="Proteomes" id="UP000275408">
    <property type="component" value="Unassembled WGS sequence"/>
</dbReference>
<organism evidence="13 14">
    <name type="scientific">Pocillopora damicornis</name>
    <name type="common">Cauliflower coral</name>
    <name type="synonym">Millepora damicornis</name>
    <dbReference type="NCBI Taxonomy" id="46731"/>
    <lineage>
        <taxon>Eukaryota</taxon>
        <taxon>Metazoa</taxon>
        <taxon>Cnidaria</taxon>
        <taxon>Anthozoa</taxon>
        <taxon>Hexacorallia</taxon>
        <taxon>Scleractinia</taxon>
        <taxon>Astrocoeniina</taxon>
        <taxon>Pocilloporidae</taxon>
        <taxon>Pocillopora</taxon>
    </lineage>
</organism>
<protein>
    <recommendedName>
        <fullName evidence="8">Putative rRNA methyltransferase</fullName>
        <ecNumber evidence="8">2.1.1.-</ecNumber>
    </recommendedName>
    <alternativeName>
        <fullName evidence="8">2'-O-ribose RNA methyltransferase SPB1 homolog</fullName>
    </alternativeName>
</protein>
<keyword evidence="6 8" id="KW-0949">S-adenosyl-L-methionine</keyword>
<proteinExistence type="inferred from homology"/>
<dbReference type="GO" id="GO:0000463">
    <property type="term" value="P:maturation of LSU-rRNA from tricistronic rRNA transcript (SSU-rRNA, 5.8S rRNA, LSU-rRNA)"/>
    <property type="evidence" value="ECO:0007669"/>
    <property type="project" value="TreeGrafter"/>
</dbReference>
<dbReference type="GO" id="GO:0008650">
    <property type="term" value="F:rRNA (uridine-2'-O-)-methyltransferase activity"/>
    <property type="evidence" value="ECO:0007669"/>
    <property type="project" value="TreeGrafter"/>
</dbReference>
<feature type="compositionally biased region" description="Basic and acidic residues" evidence="9">
    <location>
        <begin position="768"/>
        <end position="784"/>
    </location>
</feature>
<feature type="binding site" evidence="8">
    <location>
        <position position="58"/>
    </location>
    <ligand>
        <name>S-adenosyl-L-methionine</name>
        <dbReference type="ChEBI" id="CHEBI:59789"/>
    </ligand>
</feature>
<feature type="compositionally biased region" description="Basic and acidic residues" evidence="9">
    <location>
        <begin position="323"/>
        <end position="333"/>
    </location>
</feature>
<evidence type="ECO:0000256" key="1">
    <source>
        <dbReference type="ARBA" id="ARBA00004604"/>
    </source>
</evidence>
<dbReference type="GO" id="GO:0016435">
    <property type="term" value="F:rRNA (guanine) methyltransferase activity"/>
    <property type="evidence" value="ECO:0007669"/>
    <property type="project" value="TreeGrafter"/>
</dbReference>
<reference evidence="13 14" key="1">
    <citation type="journal article" date="2018" name="Sci. Rep.">
        <title>Comparative analysis of the Pocillopora damicornis genome highlights role of immune system in coral evolution.</title>
        <authorList>
            <person name="Cunning R."/>
            <person name="Bay R.A."/>
            <person name="Gillette P."/>
            <person name="Baker A.C."/>
            <person name="Traylor-Knowles N."/>
        </authorList>
    </citation>
    <scope>NUCLEOTIDE SEQUENCE [LARGE SCALE GENOMIC DNA]</scope>
    <source>
        <strain evidence="13">RSMAS</strain>
        <tissue evidence="13">Whole animal</tissue>
    </source>
</reference>
<evidence type="ECO:0000256" key="7">
    <source>
        <dbReference type="ARBA" id="ARBA00023242"/>
    </source>
</evidence>
<evidence type="ECO:0000256" key="8">
    <source>
        <dbReference type="HAMAP-Rule" id="MF_03163"/>
    </source>
</evidence>
<dbReference type="InterPro" id="IPR024576">
    <property type="entry name" value="rRNA_MeTfrase_Spb1_DUF3381"/>
</dbReference>
<keyword evidence="14" id="KW-1185">Reference proteome</keyword>
<keyword evidence="2 8" id="KW-0690">Ribosome biogenesis</keyword>
<sequence length="794" mass="91033">MGKKTKVGKQRKDKFYHLAKETGYRSRSAFKLIQLNRKFGFLQTSRCLIDLCAAPGGWLQVASKFMPVSSIIVGVDLVPIKAIHNVITIQEDITTDRCRQLISKEIHTWKADCVLNDGAPNVGSAWIQDAFTQAQLTLSALKLACDFLHEGGWFITKVFRSKDYQPLLWVFQQLFKRVHSTKPQASRSESAEIFVVCQGYIAPAKIDPKLLDPKHIFKEVEPEGKKKVSILQVEKQKKRAEGYDEGDYTLFRSATVSDFLQAEQPLDILSLANEIVFDDLKYSKHVLTTEDVKEAFKDVKVLGKSDIKNLLSWHKALRKEFYEEQTEDTRGQGDEQSGLEENEEEIIEKTIQGLKDEEIANVKREKRKVQKQRQKLQEKMKLKMIIPGDTKGMETDMEMFSLANIKSKQHLDNVDDADMNEADNEDHSESEQELDSESDHDSEDDEEKNEDSKNDEGEEGELEFEEENGEADDSNAKQQRDKNPLLVELEPEVPLTIKANKWFEKDAFKGLEDDADEDLEISQMAELYKKQGGTILEKNSESDLGEQQQGTKRGIGEKPKQAKKKRLSDKEDSDSEESESSTDSEEDSAPAKTTLDNEGKKVSSKGNDFEVVPVEDNSEYLKKLTPEALALGHKMAFSRKNKRDIIDSGYHRWAFNDDNLPSWFVEDETKHYQRQIPVSKEIVEEYRAKMKEINSRSVKKIAEAKARKKRKEMKRLEKARQKAEAICDTVDVSEKEKMNQIRSLYKKAVGTAKRMKRPAGVKGPYKIVDQRMKKDLRSQRANEKRNKKSGKRRR</sequence>
<feature type="region of interest" description="Disordered" evidence="9">
    <location>
        <begin position="364"/>
        <end position="390"/>
    </location>
</feature>
<dbReference type="InterPro" id="IPR012920">
    <property type="entry name" value="rRNA_MeTfrase_SPB1-like_C"/>
</dbReference>
<evidence type="ECO:0000256" key="2">
    <source>
        <dbReference type="ARBA" id="ARBA00022517"/>
    </source>
</evidence>
<evidence type="ECO:0000313" key="13">
    <source>
        <dbReference type="EMBL" id="RMX38527.1"/>
    </source>
</evidence>
<keyword evidence="7 8" id="KW-0539">Nucleus</keyword>
<dbReference type="GO" id="GO:0000466">
    <property type="term" value="P:maturation of 5.8S rRNA from tricistronic rRNA transcript (SSU-rRNA, 5.8S rRNA, LSU-rRNA)"/>
    <property type="evidence" value="ECO:0007669"/>
    <property type="project" value="TreeGrafter"/>
</dbReference>
<comment type="subcellular location">
    <subcellularLocation>
        <location evidence="1 8">Nucleus</location>
        <location evidence="1 8">Nucleolus</location>
    </subcellularLocation>
</comment>
<dbReference type="InterPro" id="IPR015507">
    <property type="entry name" value="rRNA-MeTfrase_E"/>
</dbReference>
<feature type="compositionally biased region" description="Low complexity" evidence="9">
    <location>
        <begin position="484"/>
        <end position="495"/>
    </location>
</feature>
<keyword evidence="5 8" id="KW-0808">Transferase</keyword>
<feature type="binding site" evidence="8">
    <location>
        <position position="76"/>
    </location>
    <ligand>
        <name>S-adenosyl-L-methionine</name>
        <dbReference type="ChEBI" id="CHEBI:59789"/>
    </ligand>
</feature>
<dbReference type="Pfam" id="PF07780">
    <property type="entry name" value="Spb1_C"/>
    <property type="match status" value="1"/>
</dbReference>
<dbReference type="PANTHER" id="PTHR10920">
    <property type="entry name" value="RIBOSOMAL RNA METHYLTRANSFERASE"/>
    <property type="match status" value="1"/>
</dbReference>
<evidence type="ECO:0000256" key="3">
    <source>
        <dbReference type="ARBA" id="ARBA00022552"/>
    </source>
</evidence>
<dbReference type="OrthoDB" id="289250at2759"/>
<feature type="coiled-coil region" evidence="8">
    <location>
        <begin position="699"/>
        <end position="736"/>
    </location>
</feature>
<feature type="compositionally biased region" description="Acidic residues" evidence="9">
    <location>
        <begin position="456"/>
        <end position="473"/>
    </location>
</feature>
<dbReference type="InterPro" id="IPR028589">
    <property type="entry name" value="SPB1-like"/>
</dbReference>
<gene>
    <name evidence="13" type="ORF">pdam_00010229</name>
</gene>
<feature type="binding site" evidence="8">
    <location>
        <position position="117"/>
    </location>
    <ligand>
        <name>S-adenosyl-L-methionine</name>
        <dbReference type="ChEBI" id="CHEBI:59789"/>
    </ligand>
</feature>
<dbReference type="HAMAP" id="MF_03163">
    <property type="entry name" value="RNA_methyltr_E_SPB1"/>
    <property type="match status" value="1"/>
</dbReference>
<feature type="domain" description="Ribosomal RNA methyltransferase SPB1-like C-terminal" evidence="11">
    <location>
        <begin position="570"/>
        <end position="784"/>
    </location>
</feature>
<dbReference type="EMBL" id="RCHS01003989">
    <property type="protein sequence ID" value="RMX38527.1"/>
    <property type="molecule type" value="Genomic_DNA"/>
</dbReference>
<evidence type="ECO:0000259" key="11">
    <source>
        <dbReference type="Pfam" id="PF07780"/>
    </source>
</evidence>
<dbReference type="EC" id="2.1.1.-" evidence="8"/>
<feature type="compositionally biased region" description="Basic and acidic residues" evidence="9">
    <location>
        <begin position="474"/>
        <end position="483"/>
    </location>
</feature>
<name>A0A3M6TAW4_POCDA</name>
<evidence type="ECO:0000259" key="12">
    <source>
        <dbReference type="Pfam" id="PF11861"/>
    </source>
</evidence>
<feature type="compositionally biased region" description="Basic residues" evidence="9">
    <location>
        <begin position="364"/>
        <end position="374"/>
    </location>
</feature>